<keyword evidence="3 11" id="KW-0444">Lipid biosynthesis</keyword>
<dbReference type="GO" id="GO:0006636">
    <property type="term" value="P:unsaturated fatty acid biosynthetic process"/>
    <property type="evidence" value="ECO:0007669"/>
    <property type="project" value="TreeGrafter"/>
</dbReference>
<feature type="transmembrane region" description="Helical" evidence="12">
    <location>
        <begin position="34"/>
        <end position="54"/>
    </location>
</feature>
<dbReference type="InterPro" id="IPR015876">
    <property type="entry name" value="Acyl-CoA_DS"/>
</dbReference>
<evidence type="ECO:0000256" key="11">
    <source>
        <dbReference type="RuleBase" id="RU000581"/>
    </source>
</evidence>
<dbReference type="GO" id="GO:0004768">
    <property type="term" value="F:stearoyl-CoA 9-desaturase activity"/>
    <property type="evidence" value="ECO:0007669"/>
    <property type="project" value="TreeGrafter"/>
</dbReference>
<dbReference type="RefSeq" id="XP_026676464.1">
    <property type="nucleotide sequence ID" value="XM_026820663.1"/>
</dbReference>
<accession>A0A3Q0IJR4</accession>
<evidence type="ECO:0000256" key="1">
    <source>
        <dbReference type="ARBA" id="ARBA00004141"/>
    </source>
</evidence>
<protein>
    <submittedName>
        <fullName evidence="14">Acyl-CoA Delta(11) desaturase-like</fullName>
    </submittedName>
</protein>
<evidence type="ECO:0000256" key="8">
    <source>
        <dbReference type="ARBA" id="ARBA00023098"/>
    </source>
</evidence>
<dbReference type="PRINTS" id="PR00075">
    <property type="entry name" value="FACDDSATRASE"/>
</dbReference>
<evidence type="ECO:0000256" key="7">
    <source>
        <dbReference type="ARBA" id="ARBA00023002"/>
    </source>
</evidence>
<keyword evidence="5" id="KW-0276">Fatty acid metabolism</keyword>
<dbReference type="GO" id="GO:0005506">
    <property type="term" value="F:iron ion binding"/>
    <property type="evidence" value="ECO:0007669"/>
    <property type="project" value="TreeGrafter"/>
</dbReference>
<organism evidence="13 14">
    <name type="scientific">Diaphorina citri</name>
    <name type="common">Asian citrus psyllid</name>
    <dbReference type="NCBI Taxonomy" id="121845"/>
    <lineage>
        <taxon>Eukaryota</taxon>
        <taxon>Metazoa</taxon>
        <taxon>Ecdysozoa</taxon>
        <taxon>Arthropoda</taxon>
        <taxon>Hexapoda</taxon>
        <taxon>Insecta</taxon>
        <taxon>Pterygota</taxon>
        <taxon>Neoptera</taxon>
        <taxon>Paraneoptera</taxon>
        <taxon>Hemiptera</taxon>
        <taxon>Sternorrhyncha</taxon>
        <taxon>Psylloidea</taxon>
        <taxon>Psyllidae</taxon>
        <taxon>Diaphorininae</taxon>
        <taxon>Diaphorina</taxon>
    </lineage>
</organism>
<dbReference type="PANTHER" id="PTHR11351">
    <property type="entry name" value="ACYL-COA DESATURASE"/>
    <property type="match status" value="1"/>
</dbReference>
<dbReference type="STRING" id="121845.A0A3Q0IJR4"/>
<proteinExistence type="inferred from homology"/>
<evidence type="ECO:0000313" key="13">
    <source>
        <dbReference type="Proteomes" id="UP000079169"/>
    </source>
</evidence>
<evidence type="ECO:0000256" key="12">
    <source>
        <dbReference type="SAM" id="Phobius"/>
    </source>
</evidence>
<comment type="domain">
    <text evidence="11">The histidine box domains are involved in binding the catalytic metal ions.</text>
</comment>
<dbReference type="Proteomes" id="UP000079169">
    <property type="component" value="Unplaced"/>
</dbReference>
<dbReference type="AlphaFoldDB" id="A0A3Q0IJR4"/>
<comment type="similarity">
    <text evidence="2 11">Belongs to the fatty acid desaturase type 1 family.</text>
</comment>
<evidence type="ECO:0000256" key="10">
    <source>
        <dbReference type="ARBA" id="ARBA00023160"/>
    </source>
</evidence>
<keyword evidence="10 11" id="KW-0275">Fatty acid biosynthesis</keyword>
<keyword evidence="9 12" id="KW-0472">Membrane</keyword>
<gene>
    <name evidence="14" type="primary">LOC103505325</name>
</gene>
<keyword evidence="13" id="KW-1185">Reference proteome</keyword>
<feature type="transmembrane region" description="Helical" evidence="12">
    <location>
        <begin position="66"/>
        <end position="86"/>
    </location>
</feature>
<evidence type="ECO:0000313" key="14">
    <source>
        <dbReference type="RefSeq" id="XP_026676464.1"/>
    </source>
</evidence>
<evidence type="ECO:0000256" key="9">
    <source>
        <dbReference type="ARBA" id="ARBA00023136"/>
    </source>
</evidence>
<dbReference type="KEGG" id="dci:103505325"/>
<dbReference type="PANTHER" id="PTHR11351:SF21">
    <property type="entry name" value="GH07782P"/>
    <property type="match status" value="1"/>
</dbReference>
<dbReference type="CDD" id="cd03505">
    <property type="entry name" value="Delta9-FADS-like"/>
    <property type="match status" value="1"/>
</dbReference>
<sequence>MCRKHKDVIEKGRMVDMSDVMADPLVRFHEKHFFWFKLVLCFIIPTIVPYYYFGESLLVSVLTMNFFRYILTLNFTWAVNSAAHIWGNKPFDRRIMPAENKLVSILALGEGWHNYHHVFPWDYKAAELGNYSFNITTFFIDFFAKIGWAYDRKQPSATLVRNTALRHGDGSHCEVPPEADKADCNQNCAAVTNLNLTPNLPPTEKLKFK</sequence>
<dbReference type="PaxDb" id="121845-A0A3Q0IJR4"/>
<dbReference type="GO" id="GO:0005789">
    <property type="term" value="C:endoplasmic reticulum membrane"/>
    <property type="evidence" value="ECO:0007669"/>
    <property type="project" value="TreeGrafter"/>
</dbReference>
<reference evidence="14" key="1">
    <citation type="submission" date="2025-08" db="UniProtKB">
        <authorList>
            <consortium name="RefSeq"/>
        </authorList>
    </citation>
    <scope>IDENTIFICATION</scope>
</reference>
<keyword evidence="7 11" id="KW-0560">Oxidoreductase</keyword>
<keyword evidence="8" id="KW-0443">Lipid metabolism</keyword>
<keyword evidence="6 12" id="KW-1133">Transmembrane helix</keyword>
<keyword evidence="4 11" id="KW-0812">Transmembrane</keyword>
<evidence type="ECO:0000256" key="2">
    <source>
        <dbReference type="ARBA" id="ARBA00009295"/>
    </source>
</evidence>
<evidence type="ECO:0000256" key="6">
    <source>
        <dbReference type="ARBA" id="ARBA00022989"/>
    </source>
</evidence>
<evidence type="ECO:0000256" key="3">
    <source>
        <dbReference type="ARBA" id="ARBA00022516"/>
    </source>
</evidence>
<comment type="subcellular location">
    <subcellularLocation>
        <location evidence="1">Membrane</location>
        <topology evidence="1">Multi-pass membrane protein</topology>
    </subcellularLocation>
</comment>
<evidence type="ECO:0000256" key="5">
    <source>
        <dbReference type="ARBA" id="ARBA00022832"/>
    </source>
</evidence>
<name>A0A3Q0IJR4_DIACI</name>
<comment type="cofactor">
    <cofactor evidence="11">
        <name>Fe(2+)</name>
        <dbReference type="ChEBI" id="CHEBI:29033"/>
    </cofactor>
</comment>
<evidence type="ECO:0000256" key="4">
    <source>
        <dbReference type="ARBA" id="ARBA00022692"/>
    </source>
</evidence>
<dbReference type="GeneID" id="103505325"/>